<evidence type="ECO:0000256" key="7">
    <source>
        <dbReference type="ARBA" id="ARBA00023157"/>
    </source>
</evidence>
<dbReference type="PROSITE" id="PS51352">
    <property type="entry name" value="THIOREDOXIN_2"/>
    <property type="match status" value="1"/>
</dbReference>
<dbReference type="GO" id="GO:0005737">
    <property type="term" value="C:cytoplasm"/>
    <property type="evidence" value="ECO:0007669"/>
    <property type="project" value="TreeGrafter"/>
</dbReference>
<dbReference type="PANTHER" id="PTHR42801:SF4">
    <property type="entry name" value="AHPC_TSA FAMILY PROTEIN"/>
    <property type="match status" value="1"/>
</dbReference>
<dbReference type="EC" id="1.11.1.24" evidence="3"/>
<evidence type="ECO:0000313" key="14">
    <source>
        <dbReference type="EMBL" id="ANE44826.1"/>
    </source>
</evidence>
<comment type="subunit">
    <text evidence="2">Monomer.</text>
</comment>
<dbReference type="PATRIC" id="fig|1182568.3.peg.1387"/>
<keyword evidence="8" id="KW-0676">Redox-active center</keyword>
<dbReference type="InterPro" id="IPR000866">
    <property type="entry name" value="AhpC/TSA"/>
</dbReference>
<name>A0A172TCZ5_9DEIO</name>
<comment type="similarity">
    <text evidence="10">Belongs to the peroxiredoxin family. BCP/PrxQ subfamily.</text>
</comment>
<evidence type="ECO:0000256" key="8">
    <source>
        <dbReference type="ARBA" id="ARBA00023284"/>
    </source>
</evidence>
<evidence type="ECO:0000259" key="13">
    <source>
        <dbReference type="PROSITE" id="PS51352"/>
    </source>
</evidence>
<reference evidence="14 15" key="1">
    <citation type="submission" date="2015-01" db="EMBL/GenBank/DDBJ databases">
        <title>Deinococcus puniceus/DY1/ whole genome sequencing.</title>
        <authorList>
            <person name="Kim M.K."/>
            <person name="Srinivasan S."/>
            <person name="Lee J.-J."/>
        </authorList>
    </citation>
    <scope>NUCLEOTIDE SEQUENCE [LARGE SCALE GENOMIC DNA]</scope>
    <source>
        <strain evidence="14 15">DY1</strain>
    </source>
</reference>
<dbReference type="Gene3D" id="3.40.30.10">
    <property type="entry name" value="Glutaredoxin"/>
    <property type="match status" value="1"/>
</dbReference>
<dbReference type="KEGG" id="dpu:SU48_06660"/>
<evidence type="ECO:0000256" key="9">
    <source>
        <dbReference type="ARBA" id="ARBA00032824"/>
    </source>
</evidence>
<evidence type="ECO:0000256" key="12">
    <source>
        <dbReference type="SAM" id="MobiDB-lite"/>
    </source>
</evidence>
<keyword evidence="5" id="KW-0049">Antioxidant</keyword>
<dbReference type="CDD" id="cd03017">
    <property type="entry name" value="PRX_BCP"/>
    <property type="match status" value="1"/>
</dbReference>
<keyword evidence="7" id="KW-1015">Disulfide bond</keyword>
<keyword evidence="15" id="KW-1185">Reference proteome</keyword>
<keyword evidence="6" id="KW-0560">Oxidoreductase</keyword>
<dbReference type="EMBL" id="CP011387">
    <property type="protein sequence ID" value="ANE44826.1"/>
    <property type="molecule type" value="Genomic_DNA"/>
</dbReference>
<evidence type="ECO:0000256" key="2">
    <source>
        <dbReference type="ARBA" id="ARBA00011245"/>
    </source>
</evidence>
<evidence type="ECO:0000256" key="6">
    <source>
        <dbReference type="ARBA" id="ARBA00023002"/>
    </source>
</evidence>
<evidence type="ECO:0000256" key="5">
    <source>
        <dbReference type="ARBA" id="ARBA00022862"/>
    </source>
</evidence>
<organism evidence="14 15">
    <name type="scientific">Deinococcus puniceus</name>
    <dbReference type="NCBI Taxonomy" id="1182568"/>
    <lineage>
        <taxon>Bacteria</taxon>
        <taxon>Thermotogati</taxon>
        <taxon>Deinococcota</taxon>
        <taxon>Deinococci</taxon>
        <taxon>Deinococcales</taxon>
        <taxon>Deinococcaceae</taxon>
        <taxon>Deinococcus</taxon>
    </lineage>
</organism>
<dbReference type="GO" id="GO:0034599">
    <property type="term" value="P:cellular response to oxidative stress"/>
    <property type="evidence" value="ECO:0007669"/>
    <property type="project" value="TreeGrafter"/>
</dbReference>
<comment type="catalytic activity">
    <reaction evidence="11">
        <text>a hydroperoxide + [thioredoxin]-dithiol = an alcohol + [thioredoxin]-disulfide + H2O</text>
        <dbReference type="Rhea" id="RHEA:62620"/>
        <dbReference type="Rhea" id="RHEA-COMP:10698"/>
        <dbReference type="Rhea" id="RHEA-COMP:10700"/>
        <dbReference type="ChEBI" id="CHEBI:15377"/>
        <dbReference type="ChEBI" id="CHEBI:29950"/>
        <dbReference type="ChEBI" id="CHEBI:30879"/>
        <dbReference type="ChEBI" id="CHEBI:35924"/>
        <dbReference type="ChEBI" id="CHEBI:50058"/>
        <dbReference type="EC" id="1.11.1.24"/>
    </reaction>
</comment>
<comment type="function">
    <text evidence="1">Thiol-specific peroxidase that catalyzes the reduction of hydrogen peroxide and organic hydroperoxides to water and alcohols, respectively. Plays a role in cell protection against oxidative stress by detoxifying peroxides and as sensor of hydrogen peroxide-mediated signaling events.</text>
</comment>
<evidence type="ECO:0000256" key="11">
    <source>
        <dbReference type="ARBA" id="ARBA00049091"/>
    </source>
</evidence>
<dbReference type="RefSeq" id="WP_064015895.1">
    <property type="nucleotide sequence ID" value="NZ_CP011387.1"/>
</dbReference>
<evidence type="ECO:0000256" key="3">
    <source>
        <dbReference type="ARBA" id="ARBA00013017"/>
    </source>
</evidence>
<sequence>MTTPDAPETPETSRLQPGEAFPAFALPDADGKTHALADYAGNYVVLYVYPKDDTPGCTKEACDFRDSAPLRAVGAAILGLSRDDAGSHTAFAEKYSLPFPLLSDPDATFMKEIGSYGPKTLYGKTSDGVKRQTFVIDPQGKLVKSWLAVKVEGRADAVAAAIAADQVGHA</sequence>
<dbReference type="SUPFAM" id="SSF52833">
    <property type="entry name" value="Thioredoxin-like"/>
    <property type="match status" value="1"/>
</dbReference>
<dbReference type="GO" id="GO:0008379">
    <property type="term" value="F:thioredoxin peroxidase activity"/>
    <property type="evidence" value="ECO:0007669"/>
    <property type="project" value="TreeGrafter"/>
</dbReference>
<feature type="domain" description="Thioredoxin" evidence="13">
    <location>
        <begin position="15"/>
        <end position="167"/>
    </location>
</feature>
<dbReference type="InterPro" id="IPR013766">
    <property type="entry name" value="Thioredoxin_domain"/>
</dbReference>
<dbReference type="InterPro" id="IPR050924">
    <property type="entry name" value="Peroxiredoxin_BCP/PrxQ"/>
</dbReference>
<dbReference type="FunFam" id="3.40.30.10:FF:000007">
    <property type="entry name" value="Thioredoxin-dependent thiol peroxidase"/>
    <property type="match status" value="1"/>
</dbReference>
<accession>A0A172TCZ5</accession>
<feature type="region of interest" description="Disordered" evidence="12">
    <location>
        <begin position="1"/>
        <end position="20"/>
    </location>
</feature>
<protein>
    <recommendedName>
        <fullName evidence="3">thioredoxin-dependent peroxiredoxin</fullName>
        <ecNumber evidence="3">1.11.1.24</ecNumber>
    </recommendedName>
    <alternativeName>
        <fullName evidence="9">Thioredoxin peroxidase</fullName>
    </alternativeName>
</protein>
<evidence type="ECO:0000313" key="15">
    <source>
        <dbReference type="Proteomes" id="UP000077363"/>
    </source>
</evidence>
<dbReference type="InterPro" id="IPR036249">
    <property type="entry name" value="Thioredoxin-like_sf"/>
</dbReference>
<gene>
    <name evidence="14" type="ORF">SU48_06660</name>
</gene>
<dbReference type="OrthoDB" id="9812811at2"/>
<dbReference type="GO" id="GO:0045454">
    <property type="term" value="P:cell redox homeostasis"/>
    <property type="evidence" value="ECO:0007669"/>
    <property type="project" value="TreeGrafter"/>
</dbReference>
<keyword evidence="4" id="KW-0575">Peroxidase</keyword>
<dbReference type="PANTHER" id="PTHR42801">
    <property type="entry name" value="THIOREDOXIN-DEPENDENT PEROXIDE REDUCTASE"/>
    <property type="match status" value="1"/>
</dbReference>
<evidence type="ECO:0000256" key="1">
    <source>
        <dbReference type="ARBA" id="ARBA00003330"/>
    </source>
</evidence>
<proteinExistence type="inferred from homology"/>
<dbReference type="AlphaFoldDB" id="A0A172TCZ5"/>
<dbReference type="Pfam" id="PF00578">
    <property type="entry name" value="AhpC-TSA"/>
    <property type="match status" value="1"/>
</dbReference>
<dbReference type="STRING" id="1182568.SU48_06660"/>
<evidence type="ECO:0000256" key="10">
    <source>
        <dbReference type="ARBA" id="ARBA00038489"/>
    </source>
</evidence>
<dbReference type="Proteomes" id="UP000077363">
    <property type="component" value="Chromosome"/>
</dbReference>
<evidence type="ECO:0000256" key="4">
    <source>
        <dbReference type="ARBA" id="ARBA00022559"/>
    </source>
</evidence>